<dbReference type="InterPro" id="IPR013216">
    <property type="entry name" value="Methyltransf_11"/>
</dbReference>
<reference evidence="3" key="1">
    <citation type="submission" date="2023-07" db="EMBL/GenBank/DDBJ databases">
        <title>Whole genome shotgun sequence of Streptomyces achromogenes subsp. rubradiris NBRC 14000.</title>
        <authorList>
            <person name="Komaki H."/>
            <person name="Tamura T."/>
        </authorList>
    </citation>
    <scope>NUCLEOTIDE SEQUENCE [LARGE SCALE GENOMIC DNA]</scope>
    <source>
        <strain evidence="3">NBRC 14000</strain>
    </source>
</reference>
<dbReference type="RefSeq" id="WP_189995135.1">
    <property type="nucleotide sequence ID" value="NZ_BNEA01000015.1"/>
</dbReference>
<keyword evidence="3" id="KW-1185">Reference proteome</keyword>
<proteinExistence type="predicted"/>
<dbReference type="Proteomes" id="UP000646738">
    <property type="component" value="Unassembled WGS sequence"/>
</dbReference>
<name>A0ABQ3RL36_STRRR</name>
<organism evidence="2 3">
    <name type="scientific">Streptomyces rubradiris</name>
    <name type="common">Streptomyces achromogenes subsp. rubradiris</name>
    <dbReference type="NCBI Taxonomy" id="285531"/>
    <lineage>
        <taxon>Bacteria</taxon>
        <taxon>Bacillati</taxon>
        <taxon>Actinomycetota</taxon>
        <taxon>Actinomycetes</taxon>
        <taxon>Kitasatosporales</taxon>
        <taxon>Streptomycetaceae</taxon>
        <taxon>Streptomyces</taxon>
    </lineage>
</organism>
<accession>A0ABQ3RL36</accession>
<evidence type="ECO:0000313" key="3">
    <source>
        <dbReference type="Proteomes" id="UP000646738"/>
    </source>
</evidence>
<dbReference type="Gene3D" id="3.40.50.150">
    <property type="entry name" value="Vaccinia Virus protein VP39"/>
    <property type="match status" value="1"/>
</dbReference>
<evidence type="ECO:0000313" key="2">
    <source>
        <dbReference type="EMBL" id="GHI56514.1"/>
    </source>
</evidence>
<dbReference type="EMBL" id="BNEA01000015">
    <property type="protein sequence ID" value="GHI56514.1"/>
    <property type="molecule type" value="Genomic_DNA"/>
</dbReference>
<comment type="caution">
    <text evidence="2">The sequence shown here is derived from an EMBL/GenBank/DDBJ whole genome shotgun (WGS) entry which is preliminary data.</text>
</comment>
<feature type="domain" description="Methyltransferase type 11" evidence="1">
    <location>
        <begin position="56"/>
        <end position="117"/>
    </location>
</feature>
<evidence type="ECO:0000259" key="1">
    <source>
        <dbReference type="Pfam" id="PF08241"/>
    </source>
</evidence>
<dbReference type="SUPFAM" id="SSF53335">
    <property type="entry name" value="S-adenosyl-L-methionine-dependent methyltransferases"/>
    <property type="match status" value="1"/>
</dbReference>
<dbReference type="InterPro" id="IPR029063">
    <property type="entry name" value="SAM-dependent_MTases_sf"/>
</dbReference>
<dbReference type="Pfam" id="PF08241">
    <property type="entry name" value="Methyltransf_11"/>
    <property type="match status" value="1"/>
</dbReference>
<protein>
    <recommendedName>
        <fullName evidence="1">Methyltransferase type 11 domain-containing protein</fullName>
    </recommendedName>
</protein>
<sequence length="208" mass="22645">MAVVRDDRGRPARPRSAEQRAVRVIGWDGAPVAHPCAGSPLGALCCCSARGLAAGRARQLGVPPERAEFFQGSLASTGLPSRYADGLVCVDAIGFARDRRAVLEESRRVLKPGARAVLTSGRNRTRPVLPPWKEQAAGTGLILDAEEERQHEPAMWQRLYQLWIEHEAELRAQLGNDQADSMLTEARTRGPALAGRQAVTVALRRPED</sequence>
<gene>
    <name evidence="2" type="ORF">Srubr_63600</name>
</gene>